<name>A0A7D5EXH8_9MICO</name>
<dbReference type="PANTHER" id="PTHR30514:SF1">
    <property type="entry name" value="HTH-TYPE TRANSCRIPTIONAL REGULATOR HEXR-RELATED"/>
    <property type="match status" value="1"/>
</dbReference>
<dbReference type="PANTHER" id="PTHR30514">
    <property type="entry name" value="GLUCOKINASE"/>
    <property type="match status" value="1"/>
</dbReference>
<dbReference type="Pfam" id="PF01418">
    <property type="entry name" value="HTH_6"/>
    <property type="match status" value="1"/>
</dbReference>
<feature type="domain" description="HTH rpiR-type" evidence="4">
    <location>
        <begin position="8"/>
        <end position="84"/>
    </location>
</feature>
<reference evidence="6 7" key="1">
    <citation type="submission" date="2020-06" db="EMBL/GenBank/DDBJ databases">
        <authorList>
            <person name="Jo H."/>
        </authorList>
    </citation>
    <scope>NUCLEOTIDE SEQUENCE [LARGE SCALE GENOMIC DNA]</scope>
    <source>
        <strain evidence="6 7">I46</strain>
    </source>
</reference>
<dbReference type="PROSITE" id="PS51071">
    <property type="entry name" value="HTH_RPIR"/>
    <property type="match status" value="1"/>
</dbReference>
<dbReference type="InterPro" id="IPR001347">
    <property type="entry name" value="SIS_dom"/>
</dbReference>
<dbReference type="RefSeq" id="WP_178011831.1">
    <property type="nucleotide sequence ID" value="NZ_CP058316.1"/>
</dbReference>
<dbReference type="CDD" id="cd05013">
    <property type="entry name" value="SIS_RpiR"/>
    <property type="match status" value="1"/>
</dbReference>
<dbReference type="SUPFAM" id="SSF53697">
    <property type="entry name" value="SIS domain"/>
    <property type="match status" value="1"/>
</dbReference>
<dbReference type="Pfam" id="PF01380">
    <property type="entry name" value="SIS"/>
    <property type="match status" value="1"/>
</dbReference>
<dbReference type="InterPro" id="IPR000281">
    <property type="entry name" value="HTH_RpiR"/>
</dbReference>
<dbReference type="GO" id="GO:1901135">
    <property type="term" value="P:carbohydrate derivative metabolic process"/>
    <property type="evidence" value="ECO:0007669"/>
    <property type="project" value="InterPro"/>
</dbReference>
<proteinExistence type="predicted"/>
<evidence type="ECO:0000259" key="4">
    <source>
        <dbReference type="PROSITE" id="PS51071"/>
    </source>
</evidence>
<gene>
    <name evidence="6" type="ORF">HW566_07855</name>
</gene>
<keyword evidence="1" id="KW-0805">Transcription regulation</keyword>
<evidence type="ECO:0000256" key="2">
    <source>
        <dbReference type="ARBA" id="ARBA00023125"/>
    </source>
</evidence>
<protein>
    <submittedName>
        <fullName evidence="6">MurR/RpiR family transcriptional regulator</fullName>
    </submittedName>
</protein>
<sequence length="275" mass="28806">MTLSRPELSVLARIRSSASLLGPSESKVATLILERSDEVVEWSTAELAQAAGTSTATVIRACQSLGFRGFQHLRLELARSAPMKARELDDIASSTFDDAVEAVRLAQESVSAARVVEVAGAIRDARRVVLVSNGFSGPPLQDFAMRLSTLGRAVEAPVDALAQQFAVNSLDDRDLCFALSYSGANVQSLRACSAARDRGARVAAVTSFARSPIGRTAHLVIATGPAAASHDVDPFLARIGHTVVLHALHSALAQGAETAAAAGMRHVVADAIADE</sequence>
<dbReference type="AlphaFoldDB" id="A0A7D5EXH8"/>
<organism evidence="6 7">
    <name type="scientific">Microbacterium oleivorans</name>
    <dbReference type="NCBI Taxonomy" id="273677"/>
    <lineage>
        <taxon>Bacteria</taxon>
        <taxon>Bacillati</taxon>
        <taxon>Actinomycetota</taxon>
        <taxon>Actinomycetes</taxon>
        <taxon>Micrococcales</taxon>
        <taxon>Microbacteriaceae</taxon>
        <taxon>Microbacterium</taxon>
    </lineage>
</organism>
<dbReference type="InterPro" id="IPR046348">
    <property type="entry name" value="SIS_dom_sf"/>
</dbReference>
<dbReference type="Gene3D" id="3.40.50.10490">
    <property type="entry name" value="Glucose-6-phosphate isomerase like protein, domain 1"/>
    <property type="match status" value="1"/>
</dbReference>
<evidence type="ECO:0000256" key="3">
    <source>
        <dbReference type="ARBA" id="ARBA00023163"/>
    </source>
</evidence>
<dbReference type="GO" id="GO:0003700">
    <property type="term" value="F:DNA-binding transcription factor activity"/>
    <property type="evidence" value="ECO:0007669"/>
    <property type="project" value="InterPro"/>
</dbReference>
<accession>A0A7D5EXH8</accession>
<keyword evidence="3" id="KW-0804">Transcription</keyword>
<dbReference type="SUPFAM" id="SSF46689">
    <property type="entry name" value="Homeodomain-like"/>
    <property type="match status" value="1"/>
</dbReference>
<evidence type="ECO:0000313" key="6">
    <source>
        <dbReference type="EMBL" id="QLD11690.1"/>
    </source>
</evidence>
<dbReference type="InterPro" id="IPR047640">
    <property type="entry name" value="RpiR-like"/>
</dbReference>
<evidence type="ECO:0000259" key="5">
    <source>
        <dbReference type="PROSITE" id="PS51464"/>
    </source>
</evidence>
<evidence type="ECO:0000313" key="7">
    <source>
        <dbReference type="Proteomes" id="UP000509638"/>
    </source>
</evidence>
<dbReference type="Proteomes" id="UP000509638">
    <property type="component" value="Chromosome"/>
</dbReference>
<keyword evidence="2" id="KW-0238">DNA-binding</keyword>
<evidence type="ECO:0000256" key="1">
    <source>
        <dbReference type="ARBA" id="ARBA00023015"/>
    </source>
</evidence>
<dbReference type="InterPro" id="IPR009057">
    <property type="entry name" value="Homeodomain-like_sf"/>
</dbReference>
<dbReference type="GO" id="GO:0003677">
    <property type="term" value="F:DNA binding"/>
    <property type="evidence" value="ECO:0007669"/>
    <property type="project" value="UniProtKB-KW"/>
</dbReference>
<dbReference type="InterPro" id="IPR036388">
    <property type="entry name" value="WH-like_DNA-bd_sf"/>
</dbReference>
<dbReference type="PROSITE" id="PS51464">
    <property type="entry name" value="SIS"/>
    <property type="match status" value="1"/>
</dbReference>
<feature type="domain" description="SIS" evidence="5">
    <location>
        <begin position="118"/>
        <end position="258"/>
    </location>
</feature>
<dbReference type="EMBL" id="CP058316">
    <property type="protein sequence ID" value="QLD11690.1"/>
    <property type="molecule type" value="Genomic_DNA"/>
</dbReference>
<dbReference type="InterPro" id="IPR035472">
    <property type="entry name" value="RpiR-like_SIS"/>
</dbReference>
<dbReference type="GO" id="GO:0097367">
    <property type="term" value="F:carbohydrate derivative binding"/>
    <property type="evidence" value="ECO:0007669"/>
    <property type="project" value="InterPro"/>
</dbReference>
<dbReference type="Gene3D" id="1.10.10.10">
    <property type="entry name" value="Winged helix-like DNA-binding domain superfamily/Winged helix DNA-binding domain"/>
    <property type="match status" value="1"/>
</dbReference>